<feature type="signal peptide" evidence="1">
    <location>
        <begin position="1"/>
        <end position="21"/>
    </location>
</feature>
<dbReference type="PROSITE" id="PS51257">
    <property type="entry name" value="PROKAR_LIPOPROTEIN"/>
    <property type="match status" value="1"/>
</dbReference>
<dbReference type="Pfam" id="PF20388">
    <property type="entry name" value="DUF6683"/>
    <property type="match status" value="1"/>
</dbReference>
<evidence type="ECO:0000256" key="1">
    <source>
        <dbReference type="SAM" id="SignalP"/>
    </source>
</evidence>
<organism evidence="2 3">
    <name type="scientific">Phenylobacterium koreense</name>
    <dbReference type="NCBI Taxonomy" id="266125"/>
    <lineage>
        <taxon>Bacteria</taxon>
        <taxon>Pseudomonadati</taxon>
        <taxon>Pseudomonadota</taxon>
        <taxon>Alphaproteobacteria</taxon>
        <taxon>Caulobacterales</taxon>
        <taxon>Caulobacteraceae</taxon>
        <taxon>Phenylobacterium</taxon>
    </lineage>
</organism>
<name>A0ABV2EKJ4_9CAUL</name>
<protein>
    <submittedName>
        <fullName evidence="2">Flagellar basal body-associated protein FliL</fullName>
    </submittedName>
</protein>
<keyword evidence="2" id="KW-0969">Cilium</keyword>
<accession>A0ABV2EKJ4</accession>
<gene>
    <name evidence="2" type="ORF">ABID41_002605</name>
</gene>
<feature type="chain" id="PRO_5046593045" evidence="1">
    <location>
        <begin position="22"/>
        <end position="238"/>
    </location>
</feature>
<keyword evidence="3" id="KW-1185">Reference proteome</keyword>
<proteinExistence type="predicted"/>
<dbReference type="EMBL" id="JBEPLU010000002">
    <property type="protein sequence ID" value="MET3527487.1"/>
    <property type="molecule type" value="Genomic_DNA"/>
</dbReference>
<dbReference type="RefSeq" id="WP_331928542.1">
    <property type="nucleotide sequence ID" value="NZ_JBEPLU010000002.1"/>
</dbReference>
<keyword evidence="2" id="KW-0966">Cell projection</keyword>
<reference evidence="2 3" key="1">
    <citation type="submission" date="2024-06" db="EMBL/GenBank/DDBJ databases">
        <title>Genomic Encyclopedia of Type Strains, Phase IV (KMG-IV): sequencing the most valuable type-strain genomes for metagenomic binning, comparative biology and taxonomic classification.</title>
        <authorList>
            <person name="Goeker M."/>
        </authorList>
    </citation>
    <scope>NUCLEOTIDE SEQUENCE [LARGE SCALE GENOMIC DNA]</scope>
    <source>
        <strain evidence="2 3">DSM 17809</strain>
    </source>
</reference>
<dbReference type="Proteomes" id="UP001549110">
    <property type="component" value="Unassembled WGS sequence"/>
</dbReference>
<comment type="caution">
    <text evidence="2">The sequence shown here is derived from an EMBL/GenBank/DDBJ whole genome shotgun (WGS) entry which is preliminary data.</text>
</comment>
<evidence type="ECO:0000313" key="2">
    <source>
        <dbReference type="EMBL" id="MET3527487.1"/>
    </source>
</evidence>
<keyword evidence="2" id="KW-0282">Flagellum</keyword>
<keyword evidence="1" id="KW-0732">Signal</keyword>
<evidence type="ECO:0000313" key="3">
    <source>
        <dbReference type="Proteomes" id="UP001549110"/>
    </source>
</evidence>
<dbReference type="InterPro" id="IPR046505">
    <property type="entry name" value="DUF6683"/>
</dbReference>
<sequence>MIRRLILFVLTASACAGPAAAQATFTGPLSAGAFEATLGQGPIANALRPQQQPPQQRSGGTRFVRDPAQLRRAQQQVLAAIRQRSPQVANELTPLFSQDLLAVIGPELKRLGLRDDDMADMTAVYWITAWEGANGIVGSETDPKVAKAARDQLAGVLAADPAVATMTDRDKQFVADTMFLQGVFNELRMEAAATTGPKLKQQTSDAIYAEAKQALKTDLRQVTLGVAGFTPTAPGAGQ</sequence>